<keyword evidence="4" id="KW-1185">Reference proteome</keyword>
<gene>
    <name evidence="3" type="ORF">Fcan01_14954</name>
</gene>
<dbReference type="OrthoDB" id="10050612at2759"/>
<dbReference type="AlphaFoldDB" id="A0A226E0E3"/>
<dbReference type="PANTHER" id="PTHR34344:SF1">
    <property type="entry name" value="BUBLIN COILED-COIL PROTEIN"/>
    <property type="match status" value="1"/>
</dbReference>
<dbReference type="InterPro" id="IPR005374">
    <property type="entry name" value="BBLN_eukaryota"/>
</dbReference>
<dbReference type="OMA" id="FGNHEIS"/>
<feature type="compositionally biased region" description="Polar residues" evidence="2">
    <location>
        <begin position="143"/>
        <end position="155"/>
    </location>
</feature>
<dbReference type="Pfam" id="PF03670">
    <property type="entry name" value="UPF0184"/>
    <property type="match status" value="1"/>
</dbReference>
<feature type="coiled-coil region" evidence="1">
    <location>
        <begin position="70"/>
        <end position="97"/>
    </location>
</feature>
<accession>A0A226E0E3</accession>
<feature type="compositionally biased region" description="Low complexity" evidence="2">
    <location>
        <begin position="128"/>
        <end position="142"/>
    </location>
</feature>
<proteinExistence type="predicted"/>
<feature type="compositionally biased region" description="Acidic residues" evidence="2">
    <location>
        <begin position="43"/>
        <end position="64"/>
    </location>
</feature>
<feature type="region of interest" description="Disordered" evidence="2">
    <location>
        <begin position="1"/>
        <end position="28"/>
    </location>
</feature>
<evidence type="ECO:0000256" key="1">
    <source>
        <dbReference type="SAM" id="Coils"/>
    </source>
</evidence>
<dbReference type="PANTHER" id="PTHR34344">
    <property type="entry name" value="UPF0184 PROTEIN C9ORF16"/>
    <property type="match status" value="1"/>
</dbReference>
<reference evidence="3 4" key="1">
    <citation type="submission" date="2015-12" db="EMBL/GenBank/DDBJ databases">
        <title>The genome of Folsomia candida.</title>
        <authorList>
            <person name="Faddeeva A."/>
            <person name="Derks M.F."/>
            <person name="Anvar Y."/>
            <person name="Smit S."/>
            <person name="Van Straalen N."/>
            <person name="Roelofs D."/>
        </authorList>
    </citation>
    <scope>NUCLEOTIDE SEQUENCE [LARGE SCALE GENOMIC DNA]</scope>
    <source>
        <strain evidence="3 4">VU population</strain>
        <tissue evidence="3">Whole body</tissue>
    </source>
</reference>
<organism evidence="3 4">
    <name type="scientific">Folsomia candida</name>
    <name type="common">Springtail</name>
    <dbReference type="NCBI Taxonomy" id="158441"/>
    <lineage>
        <taxon>Eukaryota</taxon>
        <taxon>Metazoa</taxon>
        <taxon>Ecdysozoa</taxon>
        <taxon>Arthropoda</taxon>
        <taxon>Hexapoda</taxon>
        <taxon>Collembola</taxon>
        <taxon>Entomobryomorpha</taxon>
        <taxon>Isotomoidea</taxon>
        <taxon>Isotomidae</taxon>
        <taxon>Proisotominae</taxon>
        <taxon>Folsomia</taxon>
    </lineage>
</organism>
<dbReference type="EMBL" id="LNIX01000009">
    <property type="protein sequence ID" value="OXA50411.1"/>
    <property type="molecule type" value="Genomic_DNA"/>
</dbReference>
<name>A0A226E0E3_FOLCA</name>
<evidence type="ECO:0000256" key="2">
    <source>
        <dbReference type="SAM" id="MobiDB-lite"/>
    </source>
</evidence>
<feature type="compositionally biased region" description="Polar residues" evidence="2">
    <location>
        <begin position="113"/>
        <end position="123"/>
    </location>
</feature>
<sequence length="172" mass="18901">MQFKVGGMDQIDNDPSSSRIVSPEEAEEVGGLLPDVVLVAEGSAEEVEDEGDEVQLPEELEEDEFGNHEISVLSRQLDQLQSVLDEIESRNDNIHKELLEILYSNREVRKTLSAENQNTNNTEPAVVSSSSDGGESSPSINSAVEQSTNELSNDTMDLLKLVKTVTEEIDKL</sequence>
<dbReference type="Proteomes" id="UP000198287">
    <property type="component" value="Unassembled WGS sequence"/>
</dbReference>
<keyword evidence="1" id="KW-0175">Coiled coil</keyword>
<protein>
    <submittedName>
        <fullName evidence="3">Uncharacterized protein</fullName>
    </submittedName>
</protein>
<feature type="region of interest" description="Disordered" evidence="2">
    <location>
        <begin position="42"/>
        <end position="64"/>
    </location>
</feature>
<evidence type="ECO:0000313" key="4">
    <source>
        <dbReference type="Proteomes" id="UP000198287"/>
    </source>
</evidence>
<evidence type="ECO:0000313" key="3">
    <source>
        <dbReference type="EMBL" id="OXA50411.1"/>
    </source>
</evidence>
<feature type="region of interest" description="Disordered" evidence="2">
    <location>
        <begin position="112"/>
        <end position="156"/>
    </location>
</feature>
<comment type="caution">
    <text evidence="3">The sequence shown here is derived from an EMBL/GenBank/DDBJ whole genome shotgun (WGS) entry which is preliminary data.</text>
</comment>